<feature type="coiled-coil region" evidence="1">
    <location>
        <begin position="3"/>
        <end position="37"/>
    </location>
</feature>
<dbReference type="EMBL" id="AACZDB010000076">
    <property type="protein sequence ID" value="EAN7721590.1"/>
    <property type="molecule type" value="Genomic_DNA"/>
</dbReference>
<dbReference type="AlphaFoldDB" id="A0A5T3SM34"/>
<sequence length="83" mass="8670">MARKTIQERRAAALAEVEAAKKRLAQLEAEAAERIGRLAIKAGLVDLDLSDEQLSEEFAAVAAKFRKGSAVASSAGKTAASEG</sequence>
<protein>
    <recommendedName>
        <fullName evidence="3">Conjugal transfer protein TraC</fullName>
    </recommendedName>
</protein>
<evidence type="ECO:0000256" key="1">
    <source>
        <dbReference type="SAM" id="Coils"/>
    </source>
</evidence>
<comment type="caution">
    <text evidence="2">The sequence shown here is derived from an EMBL/GenBank/DDBJ whole genome shotgun (WGS) entry which is preliminary data.</text>
</comment>
<proteinExistence type="predicted"/>
<dbReference type="Pfam" id="PF07820">
    <property type="entry name" value="TraC"/>
    <property type="match status" value="1"/>
</dbReference>
<gene>
    <name evidence="2" type="ORF">EOF54_21495</name>
</gene>
<keyword evidence="1" id="KW-0175">Coiled coil</keyword>
<dbReference type="InterPro" id="IPR012930">
    <property type="entry name" value="TraC"/>
</dbReference>
<reference evidence="2" key="1">
    <citation type="submission" date="2019-01" db="EMBL/GenBank/DDBJ databases">
        <authorList>
            <consortium name="PulseNet: The National Subtyping Network for Foodborne Disease Surveillance"/>
            <person name="Tarr C.L."/>
            <person name="Trees E."/>
            <person name="Katz L.S."/>
            <person name="Carleton-Romer H.A."/>
            <person name="Stroika S."/>
            <person name="Kucerova Z."/>
            <person name="Roache K.F."/>
            <person name="Sabol A.L."/>
            <person name="Besser J."/>
            <person name="Gerner-Smidt P."/>
        </authorList>
    </citation>
    <scope>NUCLEOTIDE SEQUENCE</scope>
    <source>
        <strain evidence="2">PNUSAS064916</strain>
    </source>
</reference>
<accession>A0A5T3SM34</accession>
<name>A0A5T3SM34_SALER</name>
<organism evidence="2">
    <name type="scientific">Salmonella enterica</name>
    <name type="common">Salmonella choleraesuis</name>
    <dbReference type="NCBI Taxonomy" id="28901"/>
    <lineage>
        <taxon>Bacteria</taxon>
        <taxon>Pseudomonadati</taxon>
        <taxon>Pseudomonadota</taxon>
        <taxon>Gammaproteobacteria</taxon>
        <taxon>Enterobacterales</taxon>
        <taxon>Enterobacteriaceae</taxon>
        <taxon>Salmonella</taxon>
    </lineage>
</organism>
<evidence type="ECO:0000313" key="2">
    <source>
        <dbReference type="EMBL" id="EAN7721590.1"/>
    </source>
</evidence>
<evidence type="ECO:0008006" key="3">
    <source>
        <dbReference type="Google" id="ProtNLM"/>
    </source>
</evidence>